<keyword evidence="3 7" id="KW-0812">Transmembrane</keyword>
<organism evidence="8 9">
    <name type="scientific">Esox lucius</name>
    <name type="common">Northern pike</name>
    <dbReference type="NCBI Taxonomy" id="8010"/>
    <lineage>
        <taxon>Eukaryota</taxon>
        <taxon>Metazoa</taxon>
        <taxon>Chordata</taxon>
        <taxon>Craniata</taxon>
        <taxon>Vertebrata</taxon>
        <taxon>Euteleostomi</taxon>
        <taxon>Actinopterygii</taxon>
        <taxon>Neopterygii</taxon>
        <taxon>Teleostei</taxon>
        <taxon>Protacanthopterygii</taxon>
        <taxon>Esociformes</taxon>
        <taxon>Esocidae</taxon>
        <taxon>Esox</taxon>
    </lineage>
</organism>
<feature type="transmembrane region" description="Helical" evidence="7">
    <location>
        <begin position="83"/>
        <end position="107"/>
    </location>
</feature>
<dbReference type="InParanoid" id="A0A3P8ZWL2"/>
<feature type="transmembrane region" description="Helical" evidence="7">
    <location>
        <begin position="119"/>
        <end position="139"/>
    </location>
</feature>
<reference evidence="9" key="1">
    <citation type="journal article" date="2014" name="PLoS ONE">
        <title>The genome and linkage map of the northern pike (Esox lucius): conserved synteny revealed between the salmonid sister group and the Neoteleostei.</title>
        <authorList>
            <person name="Rondeau E.B."/>
            <person name="Minkley D.R."/>
            <person name="Leong J.S."/>
            <person name="Messmer A.M."/>
            <person name="Jantzen J.R."/>
            <person name="von Schalburg K.R."/>
            <person name="Lemon C."/>
            <person name="Bird N.H."/>
            <person name="Koop B.F."/>
        </authorList>
    </citation>
    <scope>NUCLEOTIDE SEQUENCE</scope>
</reference>
<dbReference type="Proteomes" id="UP000265140">
    <property type="component" value="Chromosome 11"/>
</dbReference>
<dbReference type="KEGG" id="els:105031163"/>
<dbReference type="Ensembl" id="ENSELUT00000001804.3">
    <property type="protein sequence ID" value="ENSELUP00000032986.3"/>
    <property type="gene ID" value="ENSELUG00000000400.3"/>
</dbReference>
<dbReference type="GeneID" id="105031163"/>
<comment type="subcellular location">
    <subcellularLocation>
        <location evidence="1">Membrane</location>
        <topology evidence="1">Multi-pass membrane protein</topology>
    </subcellularLocation>
</comment>
<dbReference type="Pfam" id="PF04103">
    <property type="entry name" value="CD20"/>
    <property type="match status" value="1"/>
</dbReference>
<keyword evidence="5 7" id="KW-0472">Membrane</keyword>
<dbReference type="Bgee" id="ENSELUG00000000400">
    <property type="expression patterns" value="Expressed in pharyngeal gill and 6 other cell types or tissues"/>
</dbReference>
<evidence type="ECO:0000256" key="5">
    <source>
        <dbReference type="ARBA" id="ARBA00023136"/>
    </source>
</evidence>
<feature type="transmembrane region" description="Helical" evidence="7">
    <location>
        <begin position="55"/>
        <end position="76"/>
    </location>
</feature>
<evidence type="ECO:0000256" key="7">
    <source>
        <dbReference type="SAM" id="Phobius"/>
    </source>
</evidence>
<feature type="transmembrane region" description="Helical" evidence="7">
    <location>
        <begin position="224"/>
        <end position="244"/>
    </location>
</feature>
<dbReference type="PANTHER" id="PTHR23320">
    <property type="entry name" value="MEMBRANE-SPANNING 4-DOMAINS SUBFAMILY A MS4A -RELATED"/>
    <property type="match status" value="1"/>
</dbReference>
<evidence type="ECO:0000256" key="3">
    <source>
        <dbReference type="ARBA" id="ARBA00022692"/>
    </source>
</evidence>
<dbReference type="InterPro" id="IPR007237">
    <property type="entry name" value="CD20-like"/>
</dbReference>
<dbReference type="PANTHER" id="PTHR23320:SF128">
    <property type="entry name" value="MEMBRANE-SPANNING 4-DOMAINS SUBFAMILY A MEMBER 4A"/>
    <property type="match status" value="1"/>
</dbReference>
<sequence length="318" mass="33866">MSNSITTSTNGVVVITHIQTTEKGMDVSGVSAPPKSLGRTVSTMLESFRMGQPKALGTIQIMIGLVMLLLGIVMASSPMPDNVGVVSGIFVWGSLIFILAGSLTVAADNHLNQCQVKGSLGMNVIAVIIALTCIILYSADTAGIMLYNSCSDSSNNNPLYQGPYNNPSHPSTPQNTPSHPGNNPSQSGDSHEDQSDDGGHRSMNPLSSSSNCQLYWIRSRGISGVLVILSLLEFIVSICASSFACKAVCQCCCCHTPEKVIIARDPISVPDDAKVTPSNAPYLPDYETVKHTKDLEGDSMNIASHQYDQPPKYTSITR</sequence>
<evidence type="ECO:0000313" key="9">
    <source>
        <dbReference type="Proteomes" id="UP000265140"/>
    </source>
</evidence>
<evidence type="ECO:0000256" key="1">
    <source>
        <dbReference type="ARBA" id="ARBA00004141"/>
    </source>
</evidence>
<accession>A0A3P8ZWL2</accession>
<feature type="compositionally biased region" description="Polar residues" evidence="6">
    <location>
        <begin position="161"/>
        <end position="188"/>
    </location>
</feature>
<reference evidence="8" key="3">
    <citation type="submission" date="2025-08" db="UniProtKB">
        <authorList>
            <consortium name="Ensembl"/>
        </authorList>
    </citation>
    <scope>IDENTIFICATION</scope>
</reference>
<evidence type="ECO:0000256" key="6">
    <source>
        <dbReference type="SAM" id="MobiDB-lite"/>
    </source>
</evidence>
<reference evidence="8" key="2">
    <citation type="submission" date="2020-02" db="EMBL/GenBank/DDBJ databases">
        <title>Esox lucius (northern pike) genome, fEsoLuc1, primary haplotype.</title>
        <authorList>
            <person name="Myers G."/>
            <person name="Karagic N."/>
            <person name="Meyer A."/>
            <person name="Pippel M."/>
            <person name="Reichard M."/>
            <person name="Winkler S."/>
            <person name="Tracey A."/>
            <person name="Sims Y."/>
            <person name="Howe K."/>
            <person name="Rhie A."/>
            <person name="Formenti G."/>
            <person name="Durbin R."/>
            <person name="Fedrigo O."/>
            <person name="Jarvis E.D."/>
        </authorList>
    </citation>
    <scope>NUCLEOTIDE SEQUENCE [LARGE SCALE GENOMIC DNA]</scope>
</reference>
<dbReference type="GO" id="GO:0016020">
    <property type="term" value="C:membrane"/>
    <property type="evidence" value="ECO:0007669"/>
    <property type="project" value="UniProtKB-SubCell"/>
</dbReference>
<dbReference type="AlphaFoldDB" id="A0A3P8ZWL2"/>
<keyword evidence="9" id="KW-1185">Reference proteome</keyword>
<name>A0A3P8ZWL2_ESOLU</name>
<dbReference type="OMA" id="ITHIQTT"/>
<feature type="compositionally biased region" description="Basic and acidic residues" evidence="6">
    <location>
        <begin position="189"/>
        <end position="200"/>
    </location>
</feature>
<comment type="similarity">
    <text evidence="2">Belongs to the MS4A family.</text>
</comment>
<dbReference type="GeneTree" id="ENSGT00940000163727"/>
<evidence type="ECO:0000256" key="2">
    <source>
        <dbReference type="ARBA" id="ARBA00009565"/>
    </source>
</evidence>
<dbReference type="RefSeq" id="XP_010903736.2">
    <property type="nucleotide sequence ID" value="XM_010905434.4"/>
</dbReference>
<dbReference type="InterPro" id="IPR030417">
    <property type="entry name" value="MS4A"/>
</dbReference>
<reference evidence="8" key="4">
    <citation type="submission" date="2025-09" db="UniProtKB">
        <authorList>
            <consortium name="Ensembl"/>
        </authorList>
    </citation>
    <scope>IDENTIFICATION</scope>
</reference>
<protein>
    <submittedName>
        <fullName evidence="8">Uncharacterized protein</fullName>
    </submittedName>
</protein>
<dbReference type="FunCoup" id="A0A3P8ZWL2">
    <property type="interactions" value="219"/>
</dbReference>
<feature type="region of interest" description="Disordered" evidence="6">
    <location>
        <begin position="161"/>
        <end position="206"/>
    </location>
</feature>
<evidence type="ECO:0000256" key="4">
    <source>
        <dbReference type="ARBA" id="ARBA00022989"/>
    </source>
</evidence>
<proteinExistence type="inferred from homology"/>
<dbReference type="OrthoDB" id="10071849at2759"/>
<keyword evidence="4 7" id="KW-1133">Transmembrane helix</keyword>
<evidence type="ECO:0000313" key="8">
    <source>
        <dbReference type="Ensembl" id="ENSELUP00000032986.3"/>
    </source>
</evidence>